<sequence>MLGSCDEAAAKGRHAVVQRPTNIGNNGSAITFTDGSSSAEYSATRFGRRWKGVVEGPTQTRNTFRCMMHTANGLAFCFCHGFSLAETR</sequence>
<dbReference type="STRING" id="756272.Plabr_0358"/>
<evidence type="ECO:0000313" key="3">
    <source>
        <dbReference type="Proteomes" id="UP000006860"/>
    </source>
</evidence>
<name>F0SQL1_RUBBR</name>
<proteinExistence type="predicted"/>
<dbReference type="HOGENOM" id="CLU_2467092_0_0_0"/>
<reference evidence="3" key="1">
    <citation type="submission" date="2011-02" db="EMBL/GenBank/DDBJ databases">
        <title>The complete genome of Planctomyces brasiliensis DSM 5305.</title>
        <authorList>
            <person name="Lucas S."/>
            <person name="Copeland A."/>
            <person name="Lapidus A."/>
            <person name="Bruce D."/>
            <person name="Goodwin L."/>
            <person name="Pitluck S."/>
            <person name="Kyrpides N."/>
            <person name="Mavromatis K."/>
            <person name="Pagani I."/>
            <person name="Ivanova N."/>
            <person name="Ovchinnikova G."/>
            <person name="Lu M."/>
            <person name="Detter J.C."/>
            <person name="Han C."/>
            <person name="Land M."/>
            <person name="Hauser L."/>
            <person name="Markowitz V."/>
            <person name="Cheng J.-F."/>
            <person name="Hugenholtz P."/>
            <person name="Woyke T."/>
            <person name="Wu D."/>
            <person name="Tindall B."/>
            <person name="Pomrenke H.G."/>
            <person name="Brambilla E."/>
            <person name="Klenk H.-P."/>
            <person name="Eisen J.A."/>
        </authorList>
    </citation>
    <scope>NUCLEOTIDE SEQUENCE [LARGE SCALE GENOMIC DNA]</scope>
    <source>
        <strain evidence="3">ATCC 49424 / DSM 5305 / JCM 21570 / NBRC 103401 / IFAM 1448</strain>
    </source>
</reference>
<dbReference type="KEGG" id="pbs:Plabr_0358"/>
<dbReference type="AlphaFoldDB" id="F0SQL1"/>
<accession>F0SQL1</accession>
<organism evidence="2 3">
    <name type="scientific">Rubinisphaera brasiliensis (strain ATCC 49424 / DSM 5305 / JCM 21570 / IAM 15109 / NBRC 103401 / IFAM 1448)</name>
    <name type="common">Planctomyces brasiliensis</name>
    <dbReference type="NCBI Taxonomy" id="756272"/>
    <lineage>
        <taxon>Bacteria</taxon>
        <taxon>Pseudomonadati</taxon>
        <taxon>Planctomycetota</taxon>
        <taxon>Planctomycetia</taxon>
        <taxon>Planctomycetales</taxon>
        <taxon>Planctomycetaceae</taxon>
        <taxon>Rubinisphaera</taxon>
    </lineage>
</organism>
<keyword evidence="3" id="KW-1185">Reference proteome</keyword>
<dbReference type="EMBL" id="CP002546">
    <property type="protein sequence ID" value="ADY57986.1"/>
    <property type="molecule type" value="Genomic_DNA"/>
</dbReference>
<evidence type="ECO:0000313" key="2">
    <source>
        <dbReference type="EMBL" id="ADY57986.1"/>
    </source>
</evidence>
<dbReference type="Proteomes" id="UP000006860">
    <property type="component" value="Chromosome"/>
</dbReference>
<gene>
    <name evidence="2" type="ordered locus">Plabr_0358</name>
</gene>
<evidence type="ECO:0000256" key="1">
    <source>
        <dbReference type="SAM" id="MobiDB-lite"/>
    </source>
</evidence>
<protein>
    <submittedName>
        <fullName evidence="2">Uncharacterized protein</fullName>
    </submittedName>
</protein>
<feature type="region of interest" description="Disordered" evidence="1">
    <location>
        <begin position="1"/>
        <end position="20"/>
    </location>
</feature>